<comment type="caution">
    <text evidence="3">The sequence shown here is derived from an EMBL/GenBank/DDBJ whole genome shotgun (WGS) entry which is preliminary data.</text>
</comment>
<evidence type="ECO:0000256" key="2">
    <source>
        <dbReference type="SAM" id="SignalP"/>
    </source>
</evidence>
<evidence type="ECO:0000256" key="1">
    <source>
        <dbReference type="SAM" id="MobiDB-lite"/>
    </source>
</evidence>
<keyword evidence="4" id="KW-1185">Reference proteome</keyword>
<reference evidence="3" key="1">
    <citation type="submission" date="2020-03" db="EMBL/GenBank/DDBJ databases">
        <authorList>
            <person name="Chebbi M.A."/>
            <person name="Drezen J.M."/>
        </authorList>
    </citation>
    <scope>NUCLEOTIDE SEQUENCE</scope>
    <source>
        <tissue evidence="3">Whole body</tissue>
    </source>
</reference>
<organism evidence="3 4">
    <name type="scientific">Cotesia typhae</name>
    <dbReference type="NCBI Taxonomy" id="2053667"/>
    <lineage>
        <taxon>Eukaryota</taxon>
        <taxon>Metazoa</taxon>
        <taxon>Ecdysozoa</taxon>
        <taxon>Arthropoda</taxon>
        <taxon>Hexapoda</taxon>
        <taxon>Insecta</taxon>
        <taxon>Pterygota</taxon>
        <taxon>Neoptera</taxon>
        <taxon>Endopterygota</taxon>
        <taxon>Hymenoptera</taxon>
        <taxon>Apocrita</taxon>
        <taxon>Ichneumonoidea</taxon>
        <taxon>Braconidae</taxon>
        <taxon>Microgastrinae</taxon>
        <taxon>Cotesia</taxon>
    </lineage>
</organism>
<sequence length="262" mass="30301">MHCKNFIILVLVTFLANQIHGSAIPMWEFLSKNEKMSHLYRLFSKEVASYCDGSPMPDCTKNYLISGLQKLTGMDENQLDNLDPYQRNAIFKIWRALIQENQLNSNDRQDLVDSNQETDPLATSDNDANDLGAESSLMNDYIRPIDNGPYLSGPMVIRVLPDGRPVPGDDKRPLPQDEDLDDLQNFRVPLISEIQSEERFPVYNIKNKKFYVTNINSLPTASPASKIRFLTTQHNYYYRNPFVYSSVNRKPELVRSNNYRYY</sequence>
<feature type="region of interest" description="Disordered" evidence="1">
    <location>
        <begin position="107"/>
        <end position="130"/>
    </location>
</feature>
<dbReference type="EMBL" id="JAAOIC020000072">
    <property type="protein sequence ID" value="KAG8033880.1"/>
    <property type="molecule type" value="Genomic_DNA"/>
</dbReference>
<dbReference type="AlphaFoldDB" id="A0A8J5QUB9"/>
<gene>
    <name evidence="3" type="ORF">G9C98_008361</name>
</gene>
<keyword evidence="2" id="KW-0732">Signal</keyword>
<accession>A0A8J5QUB9</accession>
<reference evidence="3" key="2">
    <citation type="submission" date="2021-04" db="EMBL/GenBank/DDBJ databases">
        <title>Genome-wide patterns of bracovirus chromosomal integration into multiple host tissues during parasitism.</title>
        <authorList>
            <person name="Chebbi M.A.C."/>
        </authorList>
    </citation>
    <scope>NUCLEOTIDE SEQUENCE</scope>
    <source>
        <tissue evidence="3">Whole body</tissue>
    </source>
</reference>
<feature type="signal peptide" evidence="2">
    <location>
        <begin position="1"/>
        <end position="21"/>
    </location>
</feature>
<dbReference type="OrthoDB" id="6359856at2759"/>
<dbReference type="Proteomes" id="UP000729913">
    <property type="component" value="Unassembled WGS sequence"/>
</dbReference>
<name>A0A8J5QUB9_9HYME</name>
<protein>
    <submittedName>
        <fullName evidence="3">Uncharacterized protein</fullName>
    </submittedName>
</protein>
<proteinExistence type="predicted"/>
<feature type="compositionally biased region" description="Polar residues" evidence="1">
    <location>
        <begin position="107"/>
        <end position="126"/>
    </location>
</feature>
<evidence type="ECO:0000313" key="4">
    <source>
        <dbReference type="Proteomes" id="UP000729913"/>
    </source>
</evidence>
<evidence type="ECO:0000313" key="3">
    <source>
        <dbReference type="EMBL" id="KAG8033880.1"/>
    </source>
</evidence>
<feature type="chain" id="PRO_5035215056" evidence="2">
    <location>
        <begin position="22"/>
        <end position="262"/>
    </location>
</feature>